<comment type="caution">
    <text evidence="4">The sequence shown here is derived from an EMBL/GenBank/DDBJ whole genome shotgun (WGS) entry which is preliminary data.</text>
</comment>
<keyword evidence="3" id="KW-0472">Membrane</keyword>
<dbReference type="Proteomes" id="UP000737018">
    <property type="component" value="Unassembled WGS sequence"/>
</dbReference>
<gene>
    <name evidence="4" type="ORF">CMV_010343</name>
</gene>
<keyword evidence="5" id="KW-1185">Reference proteome</keyword>
<evidence type="ECO:0000256" key="2">
    <source>
        <dbReference type="ARBA" id="ARBA00022729"/>
    </source>
</evidence>
<dbReference type="SUPFAM" id="SSF53254">
    <property type="entry name" value="Phosphoglycerate mutase-like"/>
    <property type="match status" value="1"/>
</dbReference>
<evidence type="ECO:0000313" key="4">
    <source>
        <dbReference type="EMBL" id="KAF3965477.1"/>
    </source>
</evidence>
<dbReference type="GO" id="GO:0052745">
    <property type="term" value="F:inositol phosphate phosphatase activity"/>
    <property type="evidence" value="ECO:0007669"/>
    <property type="project" value="TreeGrafter"/>
</dbReference>
<protein>
    <submittedName>
        <fullName evidence="4">Uncharacterized protein</fullName>
    </submittedName>
</protein>
<dbReference type="PANTHER" id="PTHR20963:SF8">
    <property type="entry name" value="MULTIPLE INOSITOL POLYPHOSPHATE PHOSPHATASE 1"/>
    <property type="match status" value="1"/>
</dbReference>
<dbReference type="OrthoDB" id="1706648at2759"/>
<evidence type="ECO:0000256" key="1">
    <source>
        <dbReference type="ARBA" id="ARBA00004370"/>
    </source>
</evidence>
<organism evidence="4 5">
    <name type="scientific">Castanea mollissima</name>
    <name type="common">Chinese chestnut</name>
    <dbReference type="NCBI Taxonomy" id="60419"/>
    <lineage>
        <taxon>Eukaryota</taxon>
        <taxon>Viridiplantae</taxon>
        <taxon>Streptophyta</taxon>
        <taxon>Embryophyta</taxon>
        <taxon>Tracheophyta</taxon>
        <taxon>Spermatophyta</taxon>
        <taxon>Magnoliopsida</taxon>
        <taxon>eudicotyledons</taxon>
        <taxon>Gunneridae</taxon>
        <taxon>Pentapetalae</taxon>
        <taxon>rosids</taxon>
        <taxon>fabids</taxon>
        <taxon>Fagales</taxon>
        <taxon>Fagaceae</taxon>
        <taxon>Castanea</taxon>
    </lineage>
</organism>
<dbReference type="GO" id="GO:0016020">
    <property type="term" value="C:membrane"/>
    <property type="evidence" value="ECO:0007669"/>
    <property type="project" value="UniProtKB-SubCell"/>
</dbReference>
<proteinExistence type="predicted"/>
<dbReference type="EMBL" id="JRKL02001184">
    <property type="protein sequence ID" value="KAF3965477.1"/>
    <property type="molecule type" value="Genomic_DNA"/>
</dbReference>
<accession>A0A8J4RJF3</accession>
<name>A0A8J4RJF3_9ROSI</name>
<sequence length="69" mass="7594">MTLYSVVKGVADNFFVASNIPDGCTPIHINLVARHGACSPTKRRTKELDFLAAHLEALLRDAEEQKLSL</sequence>
<dbReference type="PANTHER" id="PTHR20963">
    <property type="entry name" value="MULTIPLE INOSITOL POLYPHOSPHATE PHOSPHATASE-RELATED"/>
    <property type="match status" value="1"/>
</dbReference>
<reference evidence="4" key="1">
    <citation type="submission" date="2020-03" db="EMBL/GenBank/DDBJ databases">
        <title>Castanea mollissima Vanexum genome sequencing.</title>
        <authorList>
            <person name="Staton M."/>
        </authorList>
    </citation>
    <scope>NUCLEOTIDE SEQUENCE</scope>
    <source>
        <tissue evidence="4">Leaf</tissue>
    </source>
</reference>
<evidence type="ECO:0000256" key="3">
    <source>
        <dbReference type="ARBA" id="ARBA00023136"/>
    </source>
</evidence>
<dbReference type="Gene3D" id="3.40.50.1240">
    <property type="entry name" value="Phosphoglycerate mutase-like"/>
    <property type="match status" value="1"/>
</dbReference>
<keyword evidence="2" id="KW-0732">Signal</keyword>
<comment type="subcellular location">
    <subcellularLocation>
        <location evidence="1">Membrane</location>
    </subcellularLocation>
</comment>
<dbReference type="GO" id="GO:0003993">
    <property type="term" value="F:acid phosphatase activity"/>
    <property type="evidence" value="ECO:0007669"/>
    <property type="project" value="TreeGrafter"/>
</dbReference>
<dbReference type="AlphaFoldDB" id="A0A8J4RJF3"/>
<evidence type="ECO:0000313" key="5">
    <source>
        <dbReference type="Proteomes" id="UP000737018"/>
    </source>
</evidence>
<dbReference type="InterPro" id="IPR029033">
    <property type="entry name" value="His_PPase_superfam"/>
</dbReference>